<sequence length="1487" mass="150800">MSNSTDPRPEDLPPLPVPPPDPADDVPMALGDLDEAAEAVPAADLVEDAVAYDLPENPAAHPGERTLGVEYLSEADATGLPPIPPVSPAESWLTAGAEPEEIPDAASASSSALFDEPAPFASAAESGEIVDLAGPSPSASSLFGESVPEAGPASGFIATAEAVGDSAVNVDPTVEPVAPASGWFSRDDIPAVQVVTDGIEAELAGPLPPSAHGHGSDVFASPPPPRALGDLSDVIAATSWAGPASPASPAGRGTDRTSDVALTFDQPPGGSTVQEPADDLPVADDVPDGGSLFGDSATLARTPPLPDDGAVDFSAADPRGTDASSILADLSEPAGPLTDGSAVRIEAPGIDPTLAEDDLPAAFAAPDSTAGRARLWDDGQDDVDFDSDPSNSDLFQEPRAAGPRFELTPDAGGASDLFAGVEDGEEPSLSSAQSSIFTTPTAPLTGGSGAVRVEGDAVEFSDHPDPAASGVDFDLAGGPSSPERTLHRAFPDDDELDLTDPDGARSPQPSTGDVLAASRDEGAGSDWMTAIEPAAPASGSSPKKAGPGFVAEPAAPVRAVRPGTSQSGTSGSVELDWVAGSSTSELLLTETPVKPARRAAARGADDTSGETRVLPAASDGGGGGVNRGAGVGLLFGLLLGGGIASGVYFSGVLDQGKTGGPVAVLPPIKGTDTNQAPVPGTAPPATPADARAALDSGDPARALKLLEAAGVSTPEAKASRGQARLLARLRDASAVTADDAALKDARADLEAAMADADEKTAVRAAVHLGLTHEVAGDRGKAKQVYTTAAAKFPKAADVFKAAVDRLDATAPPAAPGGATSLRLNPADAERFVLAAAFLFLQDEPAAEPAEAGGQFWRAVNLAAGGKYADAITAIDAAKKAHAERARALAGRGLNPLTDPLEQIFPRSCDDLKAYWQLRRTIYEHPTVGALARAEGAGKALDTFAGYRTERDTAVSDAKLANEKLVAAQKGLLAEQEALKSEKAALKTEKELSAKYGDDLKKAAADLTKAKTDAVALMKDAVAAMKLADDTAAKARTLEGELAAAAKGRKDAEAVVAGVAAELRAAKLLPEKYAPPEVIAAAKSAASRATGPDLTSLIPPGSTAAVGGPATTGTLVDLAARAGKLDAAAKKAAADLLTATKKHESDYAAARTAADAALKKATDDAAKLLDTTRTEAEKLLTKTKTEAVTELTRTKADAEKLLTKTKADAAADVAKAKTDAAGMLTKLKTDSDATLAKLKTDHKAETAALEKKLADDAAAAKAALLVAERQFRAELANAVSPSEALPLWQAVLTDLRRPSDADPALAAADRVLKSAVPDSEAAARANVVSGLALALKGDTAAARDRFERAKRSPAYAATKDWGRAADTGLAALTDPAAPSRVAVDTTRRRDAAEAARSLGAGIAAYNAGNVAAAERALADAAWHDPDSPLPWYFLGATRYAAGKVEQARDDFRQGAVREAKGAVPSRVIGTAIAPIQGPARAALDAVRP</sequence>
<feature type="region of interest" description="Disordered" evidence="1">
    <location>
        <begin position="1"/>
        <end position="37"/>
    </location>
</feature>
<dbReference type="KEGG" id="uli:ETAA1_49710"/>
<feature type="region of interest" description="Disordered" evidence="1">
    <location>
        <begin position="240"/>
        <end position="308"/>
    </location>
</feature>
<dbReference type="EMBL" id="CP036273">
    <property type="protein sequence ID" value="QDU22981.1"/>
    <property type="molecule type" value="Genomic_DNA"/>
</dbReference>
<organism evidence="2 3">
    <name type="scientific">Urbifossiella limnaea</name>
    <dbReference type="NCBI Taxonomy" id="2528023"/>
    <lineage>
        <taxon>Bacteria</taxon>
        <taxon>Pseudomonadati</taxon>
        <taxon>Planctomycetota</taxon>
        <taxon>Planctomycetia</taxon>
        <taxon>Gemmatales</taxon>
        <taxon>Gemmataceae</taxon>
        <taxon>Urbifossiella</taxon>
    </lineage>
</organism>
<proteinExistence type="predicted"/>
<evidence type="ECO:0000256" key="1">
    <source>
        <dbReference type="SAM" id="MobiDB-lite"/>
    </source>
</evidence>
<gene>
    <name evidence="2" type="ORF">ETAA1_49710</name>
</gene>
<feature type="region of interest" description="Disordered" evidence="1">
    <location>
        <begin position="409"/>
        <end position="434"/>
    </location>
</feature>
<protein>
    <recommendedName>
        <fullName evidence="4">Tetratricopeptide repeat protein</fullName>
    </recommendedName>
</protein>
<dbReference type="SUPFAM" id="SSF48452">
    <property type="entry name" value="TPR-like"/>
    <property type="match status" value="1"/>
</dbReference>
<reference evidence="2 3" key="1">
    <citation type="submission" date="2019-02" db="EMBL/GenBank/DDBJ databases">
        <title>Deep-cultivation of Planctomycetes and their phenomic and genomic characterization uncovers novel biology.</title>
        <authorList>
            <person name="Wiegand S."/>
            <person name="Jogler M."/>
            <person name="Boedeker C."/>
            <person name="Pinto D."/>
            <person name="Vollmers J."/>
            <person name="Rivas-Marin E."/>
            <person name="Kohn T."/>
            <person name="Peeters S.H."/>
            <person name="Heuer A."/>
            <person name="Rast P."/>
            <person name="Oberbeckmann S."/>
            <person name="Bunk B."/>
            <person name="Jeske O."/>
            <person name="Meyerdierks A."/>
            <person name="Storesund J.E."/>
            <person name="Kallscheuer N."/>
            <person name="Luecker S."/>
            <person name="Lage O.M."/>
            <person name="Pohl T."/>
            <person name="Merkel B.J."/>
            <person name="Hornburger P."/>
            <person name="Mueller R.-W."/>
            <person name="Bruemmer F."/>
            <person name="Labrenz M."/>
            <person name="Spormann A.M."/>
            <person name="Op den Camp H."/>
            <person name="Overmann J."/>
            <person name="Amann R."/>
            <person name="Jetten M.S.M."/>
            <person name="Mascher T."/>
            <person name="Medema M.H."/>
            <person name="Devos D.P."/>
            <person name="Kaster A.-K."/>
            <person name="Ovreas L."/>
            <person name="Rohde M."/>
            <person name="Galperin M.Y."/>
            <person name="Jogler C."/>
        </authorList>
    </citation>
    <scope>NUCLEOTIDE SEQUENCE [LARGE SCALE GENOMIC DNA]</scope>
    <source>
        <strain evidence="2 3">ETA_A1</strain>
    </source>
</reference>
<evidence type="ECO:0000313" key="3">
    <source>
        <dbReference type="Proteomes" id="UP000319576"/>
    </source>
</evidence>
<feature type="compositionally biased region" description="Low complexity" evidence="1">
    <location>
        <begin position="240"/>
        <end position="252"/>
    </location>
</feature>
<dbReference type="OrthoDB" id="292244at2"/>
<evidence type="ECO:0008006" key="4">
    <source>
        <dbReference type="Google" id="ProtNLM"/>
    </source>
</evidence>
<evidence type="ECO:0000313" key="2">
    <source>
        <dbReference type="EMBL" id="QDU22981.1"/>
    </source>
</evidence>
<accession>A0A517XZP4</accession>
<feature type="region of interest" description="Disordered" evidence="1">
    <location>
        <begin position="595"/>
        <end position="618"/>
    </location>
</feature>
<name>A0A517XZP4_9BACT</name>
<dbReference type="Gene3D" id="1.25.40.10">
    <property type="entry name" value="Tetratricopeptide repeat domain"/>
    <property type="match status" value="1"/>
</dbReference>
<feature type="compositionally biased region" description="Acidic residues" evidence="1">
    <location>
        <begin position="276"/>
        <end position="287"/>
    </location>
</feature>
<dbReference type="InterPro" id="IPR011990">
    <property type="entry name" value="TPR-like_helical_dom_sf"/>
</dbReference>
<feature type="region of interest" description="Disordered" evidence="1">
    <location>
        <begin position="460"/>
        <end position="527"/>
    </location>
</feature>
<feature type="region of interest" description="Disordered" evidence="1">
    <location>
        <begin position="370"/>
        <end position="393"/>
    </location>
</feature>
<feature type="compositionally biased region" description="Pro residues" evidence="1">
    <location>
        <begin position="12"/>
        <end position="21"/>
    </location>
</feature>
<dbReference type="RefSeq" id="WP_145243085.1">
    <property type="nucleotide sequence ID" value="NZ_CP036273.1"/>
</dbReference>
<dbReference type="Proteomes" id="UP000319576">
    <property type="component" value="Chromosome"/>
</dbReference>
<feature type="compositionally biased region" description="Acidic residues" evidence="1">
    <location>
        <begin position="378"/>
        <end position="387"/>
    </location>
</feature>
<keyword evidence="3" id="KW-1185">Reference proteome</keyword>